<dbReference type="Proteomes" id="UP001209854">
    <property type="component" value="Unassembled WGS sequence"/>
</dbReference>
<organism evidence="1 2">
    <name type="scientific">Endozoicomonas gorgoniicola</name>
    <dbReference type="NCBI Taxonomy" id="1234144"/>
    <lineage>
        <taxon>Bacteria</taxon>
        <taxon>Pseudomonadati</taxon>
        <taxon>Pseudomonadota</taxon>
        <taxon>Gammaproteobacteria</taxon>
        <taxon>Oceanospirillales</taxon>
        <taxon>Endozoicomonadaceae</taxon>
        <taxon>Endozoicomonas</taxon>
    </lineage>
</organism>
<keyword evidence="2" id="KW-1185">Reference proteome</keyword>
<gene>
    <name evidence="1" type="ORF">NX722_19145</name>
</gene>
<dbReference type="RefSeq" id="WP_262564454.1">
    <property type="nucleotide sequence ID" value="NZ_JAPFCC010000001.1"/>
</dbReference>
<sequence length="95" mass="10879">MESNVLGKFFVLGNYGDRNIYQSFAGAVYANRFRVNGILGFKNRSFSYSVENPLYHGREPSSQKNEAIESWNKNTTAVNREVNKALDPRGWKQDL</sequence>
<proteinExistence type="predicted"/>
<evidence type="ECO:0000313" key="2">
    <source>
        <dbReference type="Proteomes" id="UP001209854"/>
    </source>
</evidence>
<name>A0ABT3MZ99_9GAMM</name>
<protein>
    <submittedName>
        <fullName evidence="1">Uncharacterized protein</fullName>
    </submittedName>
</protein>
<comment type="caution">
    <text evidence="1">The sequence shown here is derived from an EMBL/GenBank/DDBJ whole genome shotgun (WGS) entry which is preliminary data.</text>
</comment>
<accession>A0ABT3MZ99</accession>
<dbReference type="EMBL" id="JAPFCC010000001">
    <property type="protein sequence ID" value="MCW7554692.1"/>
    <property type="molecule type" value="Genomic_DNA"/>
</dbReference>
<evidence type="ECO:0000313" key="1">
    <source>
        <dbReference type="EMBL" id="MCW7554692.1"/>
    </source>
</evidence>
<reference evidence="1 2" key="1">
    <citation type="submission" date="2022-10" db="EMBL/GenBank/DDBJ databases">
        <title>High-quality genome sequences of two octocoral-associated bacteria, Endozoicomonas euniceicola EF212 and Endozoicomonas gorgoniicola PS125.</title>
        <authorList>
            <person name="Chiou Y.-J."/>
            <person name="Chen Y.-H."/>
        </authorList>
    </citation>
    <scope>NUCLEOTIDE SEQUENCE [LARGE SCALE GENOMIC DNA]</scope>
    <source>
        <strain evidence="1 2">PS125</strain>
    </source>
</reference>